<dbReference type="Gene3D" id="3.70.10.10">
    <property type="match status" value="1"/>
</dbReference>
<dbReference type="InterPro" id="IPR007150">
    <property type="entry name" value="HUS1/Mec3"/>
</dbReference>
<sequence>MEIRLSETEVFSSYRMDGFSEERNYIVMTLSGSEFARILENDDDKVRLKLVKRNDKPMLNADCQNNEFSKCVPVTICKANDYIDFKTPTINPPVVGLIVKQIDSFKDIIETFFTLEVECVEMKLFPGGELKIKGVTESRDEYTITFDELSVLDEIEGAQESDVFRVNVKNIFHFIGCLPHEAKRFIIRVSDLNQIVFSVKHSTLEYLFYMSSMVQEIN</sequence>
<proteinExistence type="predicted"/>
<dbReference type="Proteomes" id="UP000887577">
    <property type="component" value="Unplaced"/>
</dbReference>
<dbReference type="GO" id="GO:0000077">
    <property type="term" value="P:DNA damage checkpoint signaling"/>
    <property type="evidence" value="ECO:0007669"/>
    <property type="project" value="InterPro"/>
</dbReference>
<evidence type="ECO:0000313" key="2">
    <source>
        <dbReference type="WBParaSite" id="PSU_v2.g13785.t1"/>
    </source>
</evidence>
<dbReference type="GO" id="GO:0030896">
    <property type="term" value="C:checkpoint clamp complex"/>
    <property type="evidence" value="ECO:0007669"/>
    <property type="project" value="InterPro"/>
</dbReference>
<evidence type="ECO:0000313" key="1">
    <source>
        <dbReference type="Proteomes" id="UP000887577"/>
    </source>
</evidence>
<dbReference type="Pfam" id="PF04005">
    <property type="entry name" value="Hus1"/>
    <property type="match status" value="1"/>
</dbReference>
<name>A0A914Y4T2_9BILA</name>
<keyword evidence="1" id="KW-1185">Reference proteome</keyword>
<reference evidence="2" key="1">
    <citation type="submission" date="2022-11" db="UniProtKB">
        <authorList>
            <consortium name="WormBaseParasite"/>
        </authorList>
    </citation>
    <scope>IDENTIFICATION</scope>
</reference>
<dbReference type="AlphaFoldDB" id="A0A914Y4T2"/>
<protein>
    <submittedName>
        <fullName evidence="2">Proliferating cell nuclear antigen</fullName>
    </submittedName>
</protein>
<organism evidence="1 2">
    <name type="scientific">Panagrolaimus superbus</name>
    <dbReference type="NCBI Taxonomy" id="310955"/>
    <lineage>
        <taxon>Eukaryota</taxon>
        <taxon>Metazoa</taxon>
        <taxon>Ecdysozoa</taxon>
        <taxon>Nematoda</taxon>
        <taxon>Chromadorea</taxon>
        <taxon>Rhabditida</taxon>
        <taxon>Tylenchina</taxon>
        <taxon>Panagrolaimomorpha</taxon>
        <taxon>Panagrolaimoidea</taxon>
        <taxon>Panagrolaimidae</taxon>
        <taxon>Panagrolaimus</taxon>
    </lineage>
</organism>
<dbReference type="WBParaSite" id="PSU_v2.g13785.t1">
    <property type="protein sequence ID" value="PSU_v2.g13785.t1"/>
    <property type="gene ID" value="PSU_v2.g13785"/>
</dbReference>
<accession>A0A914Y4T2</accession>